<accession>A0ABY7PEK4</accession>
<dbReference type="InterPro" id="IPR036390">
    <property type="entry name" value="WH_DNA-bd_sf"/>
</dbReference>
<dbReference type="PANTHER" id="PTHR33164">
    <property type="entry name" value="TRANSCRIPTIONAL REGULATOR, MARR FAMILY"/>
    <property type="match status" value="1"/>
</dbReference>
<dbReference type="Pfam" id="PF12802">
    <property type="entry name" value="MarR_2"/>
    <property type="match status" value="1"/>
</dbReference>
<dbReference type="SUPFAM" id="SSF46785">
    <property type="entry name" value="Winged helix' DNA-binding domain"/>
    <property type="match status" value="1"/>
</dbReference>
<dbReference type="InterPro" id="IPR039422">
    <property type="entry name" value="MarR/SlyA-like"/>
</dbReference>
<evidence type="ECO:0000313" key="2">
    <source>
        <dbReference type="EMBL" id="WBO69051.1"/>
    </source>
</evidence>
<keyword evidence="3" id="KW-1185">Reference proteome</keyword>
<dbReference type="SMART" id="SM00347">
    <property type="entry name" value="HTH_MARR"/>
    <property type="match status" value="1"/>
</dbReference>
<sequence>MLIEQRGEAALAGTPLSLPLSHLLDAVVAEPGVTVTEIAHRLGKSQQAISQAANRLEKLRYIERRVGSGRAVALHATRAGREASAEAVTRELAAEDRVRELLGPQQFDTLMALLATTRDTLRHEA</sequence>
<gene>
    <name evidence="2" type="ORF">O1G22_42995</name>
</gene>
<name>A0ABY7PEK4_9ACTN</name>
<evidence type="ECO:0000313" key="3">
    <source>
        <dbReference type="Proteomes" id="UP001212326"/>
    </source>
</evidence>
<dbReference type="PANTHER" id="PTHR33164:SF43">
    <property type="entry name" value="HTH-TYPE TRANSCRIPTIONAL REPRESSOR YETL"/>
    <property type="match status" value="1"/>
</dbReference>
<organism evidence="2 3">
    <name type="scientific">Streptomyces camelliae</name>
    <dbReference type="NCBI Taxonomy" id="3004093"/>
    <lineage>
        <taxon>Bacteria</taxon>
        <taxon>Bacillati</taxon>
        <taxon>Actinomycetota</taxon>
        <taxon>Actinomycetes</taxon>
        <taxon>Kitasatosporales</taxon>
        <taxon>Streptomycetaceae</taxon>
        <taxon>Streptomyces</taxon>
    </lineage>
</organism>
<dbReference type="InterPro" id="IPR000835">
    <property type="entry name" value="HTH_MarR-typ"/>
</dbReference>
<proteinExistence type="predicted"/>
<protein>
    <submittedName>
        <fullName evidence="2">MarR family transcriptional regulator</fullName>
    </submittedName>
</protein>
<dbReference type="Gene3D" id="1.10.10.10">
    <property type="entry name" value="Winged helix-like DNA-binding domain superfamily/Winged helix DNA-binding domain"/>
    <property type="match status" value="1"/>
</dbReference>
<dbReference type="InterPro" id="IPR036388">
    <property type="entry name" value="WH-like_DNA-bd_sf"/>
</dbReference>
<dbReference type="EMBL" id="CP115300">
    <property type="protein sequence ID" value="WBO69051.1"/>
    <property type="molecule type" value="Genomic_DNA"/>
</dbReference>
<dbReference type="RefSeq" id="WP_270086267.1">
    <property type="nucleotide sequence ID" value="NZ_CP115300.1"/>
</dbReference>
<dbReference type="Proteomes" id="UP001212326">
    <property type="component" value="Chromosome"/>
</dbReference>
<feature type="domain" description="HTH marR-type" evidence="1">
    <location>
        <begin position="9"/>
        <end position="106"/>
    </location>
</feature>
<evidence type="ECO:0000259" key="1">
    <source>
        <dbReference type="SMART" id="SM00347"/>
    </source>
</evidence>
<reference evidence="2 3" key="1">
    <citation type="submission" date="2022-12" db="EMBL/GenBank/DDBJ databases">
        <authorList>
            <person name="Mo P."/>
        </authorList>
    </citation>
    <scope>NUCLEOTIDE SEQUENCE [LARGE SCALE GENOMIC DNA]</scope>
    <source>
        <strain evidence="2 3">HUAS 2-6</strain>
    </source>
</reference>